<dbReference type="AlphaFoldDB" id="A0AAU9P4S9"/>
<protein>
    <submittedName>
        <fullName evidence="2">Uncharacterized protein</fullName>
    </submittedName>
</protein>
<feature type="compositionally biased region" description="Acidic residues" evidence="1">
    <location>
        <begin position="8"/>
        <end position="38"/>
    </location>
</feature>
<dbReference type="EMBL" id="CAKMRJ010005523">
    <property type="protein sequence ID" value="CAH1445297.1"/>
    <property type="molecule type" value="Genomic_DNA"/>
</dbReference>
<evidence type="ECO:0000313" key="3">
    <source>
        <dbReference type="Proteomes" id="UP001157418"/>
    </source>
</evidence>
<evidence type="ECO:0000256" key="1">
    <source>
        <dbReference type="SAM" id="MobiDB-lite"/>
    </source>
</evidence>
<proteinExistence type="predicted"/>
<feature type="region of interest" description="Disordered" evidence="1">
    <location>
        <begin position="1"/>
        <end position="38"/>
    </location>
</feature>
<keyword evidence="3" id="KW-1185">Reference proteome</keyword>
<reference evidence="2 3" key="1">
    <citation type="submission" date="2022-01" db="EMBL/GenBank/DDBJ databases">
        <authorList>
            <person name="Xiong W."/>
            <person name="Schranz E."/>
        </authorList>
    </citation>
    <scope>NUCLEOTIDE SEQUENCE [LARGE SCALE GENOMIC DNA]</scope>
</reference>
<organism evidence="2 3">
    <name type="scientific">Lactuca virosa</name>
    <dbReference type="NCBI Taxonomy" id="75947"/>
    <lineage>
        <taxon>Eukaryota</taxon>
        <taxon>Viridiplantae</taxon>
        <taxon>Streptophyta</taxon>
        <taxon>Embryophyta</taxon>
        <taxon>Tracheophyta</taxon>
        <taxon>Spermatophyta</taxon>
        <taxon>Magnoliopsida</taxon>
        <taxon>eudicotyledons</taxon>
        <taxon>Gunneridae</taxon>
        <taxon>Pentapetalae</taxon>
        <taxon>asterids</taxon>
        <taxon>campanulids</taxon>
        <taxon>Asterales</taxon>
        <taxon>Asteraceae</taxon>
        <taxon>Cichorioideae</taxon>
        <taxon>Cichorieae</taxon>
        <taxon>Lactucinae</taxon>
        <taxon>Lactuca</taxon>
    </lineage>
</organism>
<comment type="caution">
    <text evidence="2">The sequence shown here is derived from an EMBL/GenBank/DDBJ whole genome shotgun (WGS) entry which is preliminary data.</text>
</comment>
<name>A0AAU9P4S9_9ASTR</name>
<evidence type="ECO:0000313" key="2">
    <source>
        <dbReference type="EMBL" id="CAH1445297.1"/>
    </source>
</evidence>
<gene>
    <name evidence="2" type="ORF">LVIROSA_LOCUS31066</name>
</gene>
<dbReference type="Proteomes" id="UP001157418">
    <property type="component" value="Unassembled WGS sequence"/>
</dbReference>
<sequence>MDLSFANEFDDIDEINEDDDINEWETASVDDESLSSEDEICSTDNYNLAFEKVDMMDHHNEREFTFPENFHETIELPEIESCKERKR</sequence>
<accession>A0AAU9P4S9</accession>